<dbReference type="InterPro" id="IPR029063">
    <property type="entry name" value="SAM-dependent_MTases_sf"/>
</dbReference>
<dbReference type="Proteomes" id="UP000604046">
    <property type="component" value="Unassembled WGS sequence"/>
</dbReference>
<dbReference type="PANTHER" id="PTHR47447:SF17">
    <property type="entry name" value="OS12G0638900 PROTEIN"/>
    <property type="match status" value="1"/>
</dbReference>
<accession>A0A812QW62</accession>
<dbReference type="AlphaFoldDB" id="A0A812QW62"/>
<dbReference type="Gene3D" id="3.40.50.150">
    <property type="entry name" value="Vaccinia Virus protein VP39"/>
    <property type="match status" value="1"/>
</dbReference>
<dbReference type="InterPro" id="IPR002885">
    <property type="entry name" value="PPR_rpt"/>
</dbReference>
<evidence type="ECO:0000256" key="1">
    <source>
        <dbReference type="ARBA" id="ARBA00022737"/>
    </source>
</evidence>
<evidence type="ECO:0000313" key="3">
    <source>
        <dbReference type="EMBL" id="CAE7406375.1"/>
    </source>
</evidence>
<dbReference type="Gene3D" id="1.25.40.10">
    <property type="entry name" value="Tetratricopeptide repeat domain"/>
    <property type="match status" value="3"/>
</dbReference>
<feature type="repeat" description="PPR" evidence="2">
    <location>
        <begin position="231"/>
        <end position="265"/>
    </location>
</feature>
<evidence type="ECO:0000256" key="2">
    <source>
        <dbReference type="PROSITE-ProRule" id="PRU00708"/>
    </source>
</evidence>
<dbReference type="InterPro" id="IPR011990">
    <property type="entry name" value="TPR-like_helical_dom_sf"/>
</dbReference>
<feature type="repeat" description="PPR" evidence="2">
    <location>
        <begin position="196"/>
        <end position="230"/>
    </location>
</feature>
<dbReference type="EMBL" id="CAJNDS010002275">
    <property type="protein sequence ID" value="CAE7406375.1"/>
    <property type="molecule type" value="Genomic_DNA"/>
</dbReference>
<dbReference type="SUPFAM" id="SSF53335">
    <property type="entry name" value="S-adenosyl-L-methionine-dependent methyltransferases"/>
    <property type="match status" value="1"/>
</dbReference>
<protein>
    <submittedName>
        <fullName evidence="3">Uncharacterized protein</fullName>
    </submittedName>
</protein>
<name>A0A812QW62_9DINO</name>
<proteinExistence type="predicted"/>
<dbReference type="PROSITE" id="PS51375">
    <property type="entry name" value="PPR"/>
    <property type="match status" value="2"/>
</dbReference>
<organism evidence="3 4">
    <name type="scientific">Symbiodinium natans</name>
    <dbReference type="NCBI Taxonomy" id="878477"/>
    <lineage>
        <taxon>Eukaryota</taxon>
        <taxon>Sar</taxon>
        <taxon>Alveolata</taxon>
        <taxon>Dinophyceae</taxon>
        <taxon>Suessiales</taxon>
        <taxon>Symbiodiniaceae</taxon>
        <taxon>Symbiodinium</taxon>
    </lineage>
</organism>
<keyword evidence="4" id="KW-1185">Reference proteome</keyword>
<dbReference type="OrthoDB" id="185373at2759"/>
<keyword evidence="1" id="KW-0677">Repeat</keyword>
<evidence type="ECO:0000313" key="4">
    <source>
        <dbReference type="Proteomes" id="UP000604046"/>
    </source>
</evidence>
<comment type="caution">
    <text evidence="3">The sequence shown here is derived from an EMBL/GenBank/DDBJ whole genome shotgun (WGS) entry which is preliminary data.</text>
</comment>
<sequence>MTSGVRRCCHKLLQHFGRRFSSRDVDAGTGAALRSLGAARRWADALALLASTLPKSGAPDAVLFGHAMSAMSGAKQWQRTLVLLEEMRNMQIHLNETIFSIALVACDRGSRWRQALQLLEEFDKGARHADSTAYCSSASACAKASQWPLAVALFAQVHVLPDLASHNAAMAAAGRGQLWQGVLQLLKVMPSKVQPNLISFNTAMAACERAGQWNYVVALLEELGRKKLSPDIRSWTSLVASFSRASHWMQAQRMLRDLRIQELQPDLVMYGAAASAFQRGHQWKLALALLPQLHELRIVLDERLCGSVITACAISQAWQAAVSCLMELPRRELEPTSTSSSPVLTALLDVKHWLMALKLFEHLQHAVAMDSQAYGRLLLVCEQNNFREWQNWLLQSMASPRGPARHTPGRESLAAAVAAHCKGLSVGSFGKQLVLTASKSASRTSKRTLSRIPWTQWTPYVKEIRLMEHVFLNAECGNPASVCQEVECFGRDILGRSKTWLKVAGGEKSEVLLAAAQHAEGRFVLEVGTYCGHSSLRLAAANPNTHVVTLEADPVHDRGHCQIDHCICRAFVSGGCLDRTQLRIDPMPTKVRMVRRRQPGRLRPGLHGPARLSLRGRPCHSGAPCVASAWGNRRC</sequence>
<dbReference type="PANTHER" id="PTHR47447">
    <property type="entry name" value="OS03G0856100 PROTEIN"/>
    <property type="match status" value="1"/>
</dbReference>
<reference evidence="3" key="1">
    <citation type="submission" date="2021-02" db="EMBL/GenBank/DDBJ databases">
        <authorList>
            <person name="Dougan E. K."/>
            <person name="Rhodes N."/>
            <person name="Thang M."/>
            <person name="Chan C."/>
        </authorList>
    </citation>
    <scope>NUCLEOTIDE SEQUENCE</scope>
</reference>
<gene>
    <name evidence="3" type="ORF">SNAT2548_LOCUS22104</name>
</gene>